<feature type="domain" description="Pyruvate phosphate dikinase AMP/ATP-binding" evidence="15">
    <location>
        <begin position="392"/>
        <end position="441"/>
    </location>
</feature>
<feature type="domain" description="PEP-utilising enzyme C-terminal" evidence="16">
    <location>
        <begin position="611"/>
        <end position="964"/>
    </location>
</feature>
<dbReference type="GO" id="GO:0005524">
    <property type="term" value="F:ATP binding"/>
    <property type="evidence" value="ECO:0007669"/>
    <property type="project" value="UniProtKB-KW"/>
</dbReference>
<keyword evidence="9 13" id="KW-0460">Magnesium</keyword>
<dbReference type="InterPro" id="IPR023151">
    <property type="entry name" value="PEP_util_CS"/>
</dbReference>
<dbReference type="EC" id="2.7.9.1" evidence="3"/>
<feature type="domain" description="Pyruvate phosphate dikinase AMP/ATP-binding" evidence="15">
    <location>
        <begin position="154"/>
        <end position="380"/>
    </location>
</feature>
<evidence type="ECO:0000259" key="16">
    <source>
        <dbReference type="Pfam" id="PF02896"/>
    </source>
</evidence>
<dbReference type="InterPro" id="IPR002192">
    <property type="entry name" value="PPDK_AMP/ATP-bd"/>
</dbReference>
<dbReference type="InterPro" id="IPR010121">
    <property type="entry name" value="Pyruvate_phosphate_dikinase"/>
</dbReference>
<dbReference type="SUPFAM" id="SSF56059">
    <property type="entry name" value="Glutathione synthetase ATP-binding domain-like"/>
    <property type="match status" value="1"/>
</dbReference>
<evidence type="ECO:0000256" key="9">
    <source>
        <dbReference type="ARBA" id="ARBA00022842"/>
    </source>
</evidence>
<dbReference type="GO" id="GO:0046872">
    <property type="term" value="F:metal ion binding"/>
    <property type="evidence" value="ECO:0007669"/>
    <property type="project" value="UniProtKB-KW"/>
</dbReference>
<dbReference type="PANTHER" id="PTHR22931">
    <property type="entry name" value="PHOSPHOENOLPYRUVATE DIKINASE-RELATED"/>
    <property type="match status" value="1"/>
</dbReference>
<dbReference type="GO" id="GO:0016301">
    <property type="term" value="F:kinase activity"/>
    <property type="evidence" value="ECO:0007669"/>
    <property type="project" value="UniProtKB-KW"/>
</dbReference>
<dbReference type="Pfam" id="PF01326">
    <property type="entry name" value="PPDK_N"/>
    <property type="match status" value="3"/>
</dbReference>
<comment type="cofactor">
    <cofactor evidence="1 13">
        <name>Mg(2+)</name>
        <dbReference type="ChEBI" id="CHEBI:18420"/>
    </cofactor>
</comment>
<feature type="binding site" evidence="13">
    <location>
        <position position="840"/>
    </location>
    <ligand>
        <name>Mg(2+)</name>
        <dbReference type="ChEBI" id="CHEBI:18420"/>
    </ligand>
</feature>
<feature type="binding site" evidence="12">
    <location>
        <position position="862"/>
    </location>
    <ligand>
        <name>substrate</name>
    </ligand>
</feature>
<keyword evidence="4" id="KW-0808">Transferase</keyword>
<keyword evidence="5 13" id="KW-0479">Metal-binding</keyword>
<feature type="domain" description="Pyruvate phosphate dikinase AMP/ATP-binding" evidence="15">
    <location>
        <begin position="108"/>
        <end position="144"/>
    </location>
</feature>
<evidence type="ECO:0000256" key="13">
    <source>
        <dbReference type="PIRSR" id="PIRSR000853-3"/>
    </source>
</evidence>
<dbReference type="InterPro" id="IPR008279">
    <property type="entry name" value="PEP-util_enz_mobile_dom"/>
</dbReference>
<sequence>MPTLAGHKQRLAQSGTKNVASAKPVVASRGAVKARRLAQSALLGGQQAAPAQQALAGRSVFAQRDHAVASQGRSRIVVSASAATIAPATQRVFTFGKTKSQGDASMKDLLGGKGANLAEMSRIGLSVPPGLTITTDTCAEFHTSGRQLPPGCWEEILEGLRTVEAEMGLRLGDAAAPLLLSVRSGAAISMPGMMDTVLNLGLNDACAAGLAKRSGDERFAFDAYRRFLDMYGNVVMNIPHHLFEEQLERIKAERKVTEDTALSAADLKLVVAKYKEVYKSRGKVFPEDPYEQMRLAIYAVFDSWQSERANVYRSVNGITGLKGTAVNVQAMAFGNMGLTSGTGVCFTRNPSTGERKLYGEYLINAQGEDVVAGIRTPEPIDTLARTLPGAYQQLVENCNLLEKHYKDMQDIEFTVQEGQLYMLQCRGGKRTGQAAVRIAVELVDEGLVTTDEAVLMAVLMVEPTHLDQLLHPQFADEEAYKGSVVGSGLPASPGAAVGQAVFDAEDAEAWKSSGLPVILVRRETSPEDVKGMYTAEGVLCQLGGMTSHAAVVARGWGKPCITGCSDLQVDEHNKVARIGGKEIRQGDFLSLNGSTGEIILGKQPLAPPELAGDLGRFMKWVDDRRVLKVLTNADTPEDAEEARKFGAEGIGLCRTEHMFFASEERIATVRRMIVAQTKEARLKALADLLPFQRTDFEGILKAMDGLPVTIRLLDPPLHEFLPDGEMTEVCEALARDAGVTVDEVYSTIEKLQEVNPMLGFRGCRLGITYPEITEMQVRAMFEAAVRVIKAGGKVQLDVMVPLVGTAAELANQESLVRRVAKQVMAESDTVVSYRVGTMIEVPRAALQAGAIAKTAEFFSFGTNDLTQMTFGYSRDDIGKFLPIYLEKGILVNDPFQVLDQDGVGELIKFAVERGRASRPDLKIGICGEQGGEPQTVAFLHEVGLDYVSCSPFRVPIARLAAGQAAVRSAKKGKGGAK</sequence>
<evidence type="ECO:0000256" key="12">
    <source>
        <dbReference type="PIRSR" id="PIRSR000853-2"/>
    </source>
</evidence>
<feature type="binding site" evidence="12">
    <location>
        <position position="861"/>
    </location>
    <ligand>
        <name>substrate</name>
    </ligand>
</feature>
<comment type="catalytic activity">
    <reaction evidence="10">
        <text>pyruvate + phosphate + ATP = phosphoenolpyruvate + AMP + diphosphate + H(+)</text>
        <dbReference type="Rhea" id="RHEA:10756"/>
        <dbReference type="ChEBI" id="CHEBI:15361"/>
        <dbReference type="ChEBI" id="CHEBI:15378"/>
        <dbReference type="ChEBI" id="CHEBI:30616"/>
        <dbReference type="ChEBI" id="CHEBI:33019"/>
        <dbReference type="ChEBI" id="CHEBI:43474"/>
        <dbReference type="ChEBI" id="CHEBI:58702"/>
        <dbReference type="ChEBI" id="CHEBI:456215"/>
        <dbReference type="EC" id="2.7.9.1"/>
    </reaction>
</comment>
<evidence type="ECO:0000313" key="17">
    <source>
        <dbReference type="EMBL" id="KAG2490009.1"/>
    </source>
</evidence>
<organism evidence="17 18">
    <name type="scientific">Edaphochlamys debaryana</name>
    <dbReference type="NCBI Taxonomy" id="47281"/>
    <lineage>
        <taxon>Eukaryota</taxon>
        <taxon>Viridiplantae</taxon>
        <taxon>Chlorophyta</taxon>
        <taxon>core chlorophytes</taxon>
        <taxon>Chlorophyceae</taxon>
        <taxon>CS clade</taxon>
        <taxon>Chlamydomonadales</taxon>
        <taxon>Chlamydomonadales incertae sedis</taxon>
        <taxon>Edaphochlamys</taxon>
    </lineage>
</organism>
<dbReference type="InterPro" id="IPR013815">
    <property type="entry name" value="ATP_grasp_subdomain_1"/>
</dbReference>
<evidence type="ECO:0000259" key="14">
    <source>
        <dbReference type="Pfam" id="PF00391"/>
    </source>
</evidence>
<dbReference type="InterPro" id="IPR036637">
    <property type="entry name" value="Phosphohistidine_dom_sf"/>
</dbReference>
<dbReference type="InterPro" id="IPR018274">
    <property type="entry name" value="PEP_util_AS"/>
</dbReference>
<dbReference type="Pfam" id="PF02896">
    <property type="entry name" value="PEP-utilizers_C"/>
    <property type="match status" value="1"/>
</dbReference>
<keyword evidence="18" id="KW-1185">Reference proteome</keyword>
<dbReference type="AlphaFoldDB" id="A0A835Y2R3"/>
<feature type="binding site" evidence="12">
    <location>
        <position position="711"/>
    </location>
    <ligand>
        <name>substrate</name>
    </ligand>
</feature>
<dbReference type="NCBIfam" id="NF004531">
    <property type="entry name" value="PRK05878.1"/>
    <property type="match status" value="1"/>
</dbReference>
<proteinExistence type="inferred from homology"/>
<evidence type="ECO:0000256" key="6">
    <source>
        <dbReference type="ARBA" id="ARBA00022741"/>
    </source>
</evidence>
<protein>
    <recommendedName>
        <fullName evidence="3">pyruvate, phosphate dikinase</fullName>
        <ecNumber evidence="3">2.7.9.1</ecNumber>
    </recommendedName>
</protein>
<dbReference type="Gene3D" id="3.30.1490.20">
    <property type="entry name" value="ATP-grasp fold, A domain"/>
    <property type="match status" value="1"/>
</dbReference>
<dbReference type="Gene3D" id="1.20.80.30">
    <property type="match status" value="1"/>
</dbReference>
<evidence type="ECO:0000313" key="18">
    <source>
        <dbReference type="Proteomes" id="UP000612055"/>
    </source>
</evidence>
<dbReference type="PROSITE" id="PS00370">
    <property type="entry name" value="PEP_ENZYMES_PHOS_SITE"/>
    <property type="match status" value="1"/>
</dbReference>
<dbReference type="InterPro" id="IPR015813">
    <property type="entry name" value="Pyrv/PenolPyrv_kinase-like_dom"/>
</dbReference>
<keyword evidence="6" id="KW-0547">Nucleotide-binding</keyword>
<dbReference type="Gene3D" id="3.20.20.60">
    <property type="entry name" value="Phosphoenolpyruvate-binding domains"/>
    <property type="match status" value="1"/>
</dbReference>
<evidence type="ECO:0000256" key="10">
    <source>
        <dbReference type="ARBA" id="ARBA00048103"/>
    </source>
</evidence>
<evidence type="ECO:0000256" key="8">
    <source>
        <dbReference type="ARBA" id="ARBA00022840"/>
    </source>
</evidence>
<comment type="similarity">
    <text evidence="2">Belongs to the PEP-utilizing enzyme family.</text>
</comment>
<dbReference type="PIRSF" id="PIRSF000853">
    <property type="entry name" value="PPDK"/>
    <property type="match status" value="1"/>
</dbReference>
<dbReference type="NCBIfam" id="TIGR01828">
    <property type="entry name" value="pyru_phos_dikin"/>
    <property type="match status" value="1"/>
</dbReference>
<dbReference type="Gene3D" id="3.30.470.20">
    <property type="entry name" value="ATP-grasp fold, B domain"/>
    <property type="match status" value="1"/>
</dbReference>
<dbReference type="OrthoDB" id="6123450at2759"/>
<accession>A0A835Y2R3</accession>
<evidence type="ECO:0000256" key="11">
    <source>
        <dbReference type="PIRSR" id="PIRSR000853-1"/>
    </source>
</evidence>
<dbReference type="FunFam" id="3.30.470.20:FF:000038">
    <property type="entry name" value="Pyruvate, phosphate dikinase, chloroplastic"/>
    <property type="match status" value="1"/>
</dbReference>
<dbReference type="Pfam" id="PF00391">
    <property type="entry name" value="PEP-utilizers"/>
    <property type="match status" value="1"/>
</dbReference>
<dbReference type="Gene3D" id="1.10.189.10">
    <property type="entry name" value="Pyruvate Phosphate Dikinase, domain 2"/>
    <property type="match status" value="1"/>
</dbReference>
<dbReference type="InterPro" id="IPR040442">
    <property type="entry name" value="Pyrv_kinase-like_dom_sf"/>
</dbReference>
<feature type="binding site" evidence="12">
    <location>
        <position position="863"/>
    </location>
    <ligand>
        <name>substrate</name>
    </ligand>
</feature>
<evidence type="ECO:0000256" key="4">
    <source>
        <dbReference type="ARBA" id="ARBA00022679"/>
    </source>
</evidence>
<comment type="caution">
    <text evidence="17">The sequence shown here is derived from an EMBL/GenBank/DDBJ whole genome shotgun (WGS) entry which is preliminary data.</text>
</comment>
<evidence type="ECO:0000259" key="15">
    <source>
        <dbReference type="Pfam" id="PF01326"/>
    </source>
</evidence>
<keyword evidence="8" id="KW-0067">ATP-binding</keyword>
<feature type="binding site" evidence="12">
    <location>
        <position position="840"/>
    </location>
    <ligand>
        <name>substrate</name>
    </ligand>
</feature>
<feature type="binding site" evidence="13">
    <location>
        <position position="864"/>
    </location>
    <ligand>
        <name>Mg(2+)</name>
        <dbReference type="ChEBI" id="CHEBI:18420"/>
    </ligand>
</feature>
<feature type="active site" description="Proton donor" evidence="11">
    <location>
        <position position="926"/>
    </location>
</feature>
<name>A0A835Y2R3_9CHLO</name>
<evidence type="ECO:0000256" key="3">
    <source>
        <dbReference type="ARBA" id="ARBA00011994"/>
    </source>
</evidence>
<dbReference type="GO" id="GO:0050242">
    <property type="term" value="F:pyruvate, phosphate dikinase activity"/>
    <property type="evidence" value="ECO:0007669"/>
    <property type="project" value="UniProtKB-EC"/>
</dbReference>
<feature type="binding site" evidence="12">
    <location>
        <position position="654"/>
    </location>
    <ligand>
        <name>substrate</name>
    </ligand>
</feature>
<dbReference type="SUPFAM" id="SSF51621">
    <property type="entry name" value="Phosphoenolpyruvate/pyruvate domain"/>
    <property type="match status" value="1"/>
</dbReference>
<reference evidence="17" key="1">
    <citation type="journal article" date="2020" name="bioRxiv">
        <title>Comparative genomics of Chlamydomonas.</title>
        <authorList>
            <person name="Craig R.J."/>
            <person name="Hasan A.R."/>
            <person name="Ness R.W."/>
            <person name="Keightley P.D."/>
        </authorList>
    </citation>
    <scope>NUCLEOTIDE SEQUENCE</scope>
    <source>
        <strain evidence="17">CCAP 11/70</strain>
    </source>
</reference>
<gene>
    <name evidence="17" type="ORF">HYH03_011474</name>
</gene>
<evidence type="ECO:0000256" key="1">
    <source>
        <dbReference type="ARBA" id="ARBA00001946"/>
    </source>
</evidence>
<dbReference type="InterPro" id="IPR000121">
    <property type="entry name" value="PEP_util_C"/>
</dbReference>
<feature type="domain" description="PEP-utilising enzyme mobile" evidence="14">
    <location>
        <begin position="516"/>
        <end position="596"/>
    </location>
</feature>
<dbReference type="PANTHER" id="PTHR22931:SF9">
    <property type="entry name" value="PYRUVATE, PHOSPHATE DIKINASE 1, CHLOROPLASTIC"/>
    <property type="match status" value="1"/>
</dbReference>
<feature type="binding site" evidence="12">
    <location>
        <position position="864"/>
    </location>
    <ligand>
        <name>substrate</name>
    </ligand>
</feature>
<evidence type="ECO:0000256" key="5">
    <source>
        <dbReference type="ARBA" id="ARBA00022723"/>
    </source>
</evidence>
<keyword evidence="7" id="KW-0418">Kinase</keyword>
<dbReference type="PROSITE" id="PS00742">
    <property type="entry name" value="PEP_ENZYMES_2"/>
    <property type="match status" value="1"/>
</dbReference>
<dbReference type="Proteomes" id="UP000612055">
    <property type="component" value="Unassembled WGS sequence"/>
</dbReference>
<dbReference type="Gene3D" id="3.50.30.10">
    <property type="entry name" value="Phosphohistidine domain"/>
    <property type="match status" value="1"/>
</dbReference>
<evidence type="ECO:0000256" key="7">
    <source>
        <dbReference type="ARBA" id="ARBA00022777"/>
    </source>
</evidence>
<evidence type="ECO:0000256" key="2">
    <source>
        <dbReference type="ARBA" id="ARBA00007837"/>
    </source>
</evidence>
<dbReference type="EMBL" id="JAEHOE010000066">
    <property type="protein sequence ID" value="KAG2490009.1"/>
    <property type="molecule type" value="Genomic_DNA"/>
</dbReference>
<dbReference type="SUPFAM" id="SSF52009">
    <property type="entry name" value="Phosphohistidine domain"/>
    <property type="match status" value="1"/>
</dbReference>
<feature type="active site" description="Tele-phosphohistidine intermediate" evidence="11">
    <location>
        <position position="548"/>
    </location>
</feature>